<gene>
    <name evidence="2" type="ORF">CYMTET_40619</name>
</gene>
<keyword evidence="3" id="KW-1185">Reference proteome</keyword>
<dbReference type="PANTHER" id="PTHR37984">
    <property type="entry name" value="PROTEIN CBG26694"/>
    <property type="match status" value="1"/>
</dbReference>
<reference evidence="2 3" key="1">
    <citation type="journal article" date="2015" name="Genome Biol. Evol.">
        <title>Comparative Genomics of a Bacterivorous Green Alga Reveals Evolutionary Causalities and Consequences of Phago-Mixotrophic Mode of Nutrition.</title>
        <authorList>
            <person name="Burns J.A."/>
            <person name="Paasch A."/>
            <person name="Narechania A."/>
            <person name="Kim E."/>
        </authorList>
    </citation>
    <scope>NUCLEOTIDE SEQUENCE [LARGE SCALE GENOMIC DNA]</scope>
    <source>
        <strain evidence="2 3">PLY_AMNH</strain>
    </source>
</reference>
<dbReference type="Proteomes" id="UP001190700">
    <property type="component" value="Unassembled WGS sequence"/>
</dbReference>
<dbReference type="SUPFAM" id="SSF53098">
    <property type="entry name" value="Ribonuclease H-like"/>
    <property type="match status" value="1"/>
</dbReference>
<dbReference type="InterPro" id="IPR001584">
    <property type="entry name" value="Integrase_cat-core"/>
</dbReference>
<comment type="caution">
    <text evidence="2">The sequence shown here is derived from an EMBL/GenBank/DDBJ whole genome shotgun (WGS) entry which is preliminary data.</text>
</comment>
<feature type="domain" description="Integrase catalytic" evidence="1">
    <location>
        <begin position="1"/>
        <end position="78"/>
    </location>
</feature>
<dbReference type="Gene3D" id="3.30.420.10">
    <property type="entry name" value="Ribonuclease H-like superfamily/Ribonuclease H"/>
    <property type="match status" value="1"/>
</dbReference>
<dbReference type="EMBL" id="LGRX02026982">
    <property type="protein sequence ID" value="KAK3249977.1"/>
    <property type="molecule type" value="Genomic_DNA"/>
</dbReference>
<evidence type="ECO:0000259" key="1">
    <source>
        <dbReference type="PROSITE" id="PS50994"/>
    </source>
</evidence>
<dbReference type="PANTHER" id="PTHR37984:SF15">
    <property type="entry name" value="INTEGRASE CATALYTIC DOMAIN-CONTAINING PROTEIN"/>
    <property type="match status" value="1"/>
</dbReference>
<dbReference type="GO" id="GO:0015074">
    <property type="term" value="P:DNA integration"/>
    <property type="evidence" value="ECO:0007669"/>
    <property type="project" value="InterPro"/>
</dbReference>
<proteinExistence type="predicted"/>
<sequence length="280" mass="31762">MEFQRLMGVKVATSTPYHPQSDGQAERTNHTVERMLRSYAADNQEDWDLWIAPAEYAINDSRSAATGFSPFELVRFAEQLQAARASLRLAQQRMIEQFDSRHRSLSLNVGDRVWIDGRHLTIPGDRGLKPKLRKLRHGPLPIVECLYNDRQMELPQQDRGAPAAYRLELPAKWNMHDVFTADRLTPVVSGAGQFAGRQAEAPPPPVMAEGQREVEVERIFRTRTRKLGGKGGHVVQEWLTKWNSVMAEAHAHLDECTDKRALAAVHRNHALSRQSYAKEA</sequence>
<dbReference type="InterPro" id="IPR012337">
    <property type="entry name" value="RNaseH-like_sf"/>
</dbReference>
<accession>A0AAE0C7T2</accession>
<evidence type="ECO:0000313" key="3">
    <source>
        <dbReference type="Proteomes" id="UP001190700"/>
    </source>
</evidence>
<protein>
    <recommendedName>
        <fullName evidence="1">Integrase catalytic domain-containing protein</fullName>
    </recommendedName>
</protein>
<name>A0AAE0C7T2_9CHLO</name>
<dbReference type="AlphaFoldDB" id="A0AAE0C7T2"/>
<dbReference type="InterPro" id="IPR050951">
    <property type="entry name" value="Retrovirus_Pol_polyprotein"/>
</dbReference>
<evidence type="ECO:0000313" key="2">
    <source>
        <dbReference type="EMBL" id="KAK3249977.1"/>
    </source>
</evidence>
<dbReference type="GO" id="GO:0003676">
    <property type="term" value="F:nucleic acid binding"/>
    <property type="evidence" value="ECO:0007669"/>
    <property type="project" value="InterPro"/>
</dbReference>
<dbReference type="PROSITE" id="PS50994">
    <property type="entry name" value="INTEGRASE"/>
    <property type="match status" value="1"/>
</dbReference>
<dbReference type="InterPro" id="IPR036397">
    <property type="entry name" value="RNaseH_sf"/>
</dbReference>
<organism evidence="2 3">
    <name type="scientific">Cymbomonas tetramitiformis</name>
    <dbReference type="NCBI Taxonomy" id="36881"/>
    <lineage>
        <taxon>Eukaryota</taxon>
        <taxon>Viridiplantae</taxon>
        <taxon>Chlorophyta</taxon>
        <taxon>Pyramimonadophyceae</taxon>
        <taxon>Pyramimonadales</taxon>
        <taxon>Pyramimonadaceae</taxon>
        <taxon>Cymbomonas</taxon>
    </lineage>
</organism>